<organism evidence="1 2">
    <name type="scientific">Serratia phage BF</name>
    <dbReference type="NCBI Taxonomy" id="1962671"/>
    <lineage>
        <taxon>Viruses</taxon>
        <taxon>Duplodnaviria</taxon>
        <taxon>Heunggongvirae</taxon>
        <taxon>Uroviricota</taxon>
        <taxon>Caudoviricetes</taxon>
        <taxon>Eneladusvirus</taxon>
        <taxon>Eneladusvirus BF</taxon>
    </lineage>
</organism>
<dbReference type="EMBL" id="KY630187">
    <property type="protein sequence ID" value="AQW88720.1"/>
    <property type="molecule type" value="Genomic_DNA"/>
</dbReference>
<evidence type="ECO:0000313" key="1">
    <source>
        <dbReference type="EMBL" id="AQW88720.1"/>
    </source>
</evidence>
<gene>
    <name evidence="1" type="ORF">BF_0195</name>
</gene>
<dbReference type="OrthoDB" id="22792at10239"/>
<accession>A0A1S6UAF6</accession>
<reference evidence="1" key="1">
    <citation type="submission" date="2017-02" db="EMBL/GenBank/DDBJ databases">
        <title>Genome sequence of Serratia marcescens phage BF.</title>
        <authorList>
            <person name="Casey E."/>
            <person name="Fitzgerald B."/>
            <person name="Mahony J."/>
            <person name="Lugli G."/>
            <person name="Ventura M."/>
            <person name="van Sinderen D."/>
        </authorList>
    </citation>
    <scope>NUCLEOTIDE SEQUENCE [LARGE SCALE GENOMIC DNA]</scope>
</reference>
<name>A0A1S6UAF6_9CAUD</name>
<evidence type="ECO:0000313" key="2">
    <source>
        <dbReference type="Proteomes" id="UP000221837"/>
    </source>
</evidence>
<proteinExistence type="predicted"/>
<keyword evidence="2" id="KW-1185">Reference proteome</keyword>
<sequence>MSKVNASVKLIFINGVGPLIGTVQSEATDAIVMRNPCQFGLDEDGNFIIRDYLEGITNPNEPVIFMKYAIVSMNVPEESIALAYVDAIDALEAQKSKVFVPDNKIII</sequence>
<protein>
    <submittedName>
        <fullName evidence="1">Uncharacterized protein</fullName>
    </submittedName>
</protein>
<dbReference type="Proteomes" id="UP000221837">
    <property type="component" value="Genome"/>
</dbReference>